<dbReference type="Proteomes" id="UP000233766">
    <property type="component" value="Unassembled WGS sequence"/>
</dbReference>
<evidence type="ECO:0000256" key="1">
    <source>
        <dbReference type="ARBA" id="ARBA00022801"/>
    </source>
</evidence>
<protein>
    <submittedName>
        <fullName evidence="6">Serine phosphatase RsbU (Regulator of sigma subunit)</fullName>
    </submittedName>
</protein>
<evidence type="ECO:0000259" key="4">
    <source>
        <dbReference type="PROSITE" id="PS50113"/>
    </source>
</evidence>
<dbReference type="Gene3D" id="3.30.450.40">
    <property type="match status" value="1"/>
</dbReference>
<dbReference type="SMART" id="SM01012">
    <property type="entry name" value="ANTAR"/>
    <property type="match status" value="1"/>
</dbReference>
<dbReference type="SUPFAM" id="SSF81606">
    <property type="entry name" value="PP2C-like"/>
    <property type="match status" value="1"/>
</dbReference>
<gene>
    <name evidence="6" type="ORF">ATK86_6428</name>
</gene>
<dbReference type="InterPro" id="IPR013655">
    <property type="entry name" value="PAS_fold_3"/>
</dbReference>
<dbReference type="EMBL" id="PJMW01000002">
    <property type="protein sequence ID" value="PKV81950.1"/>
    <property type="molecule type" value="Genomic_DNA"/>
</dbReference>
<feature type="domain" description="ANTAR" evidence="5">
    <location>
        <begin position="24"/>
        <end position="85"/>
    </location>
</feature>
<dbReference type="AlphaFoldDB" id="A0A2N3VK03"/>
<keyword evidence="1" id="KW-0378">Hydrolase</keyword>
<reference evidence="6 7" key="1">
    <citation type="submission" date="2017-12" db="EMBL/GenBank/DDBJ databases">
        <title>Sequencing the genomes of 1000 Actinobacteria strains.</title>
        <authorList>
            <person name="Klenk H.-P."/>
        </authorList>
    </citation>
    <scope>NUCLEOTIDE SEQUENCE [LARGE SCALE GENOMIC DNA]</scope>
    <source>
        <strain evidence="6 7">DSM 44489</strain>
    </source>
</reference>
<dbReference type="InterPro" id="IPR036457">
    <property type="entry name" value="PPM-type-like_dom_sf"/>
</dbReference>
<sequence length="788" mass="84316">MTDSGIGDTDARTNPVVPRLAATVERLHNQIRQAQATADGRALIEMAKGVLVERLHCGPAQAATQLEILSARAGVEPLELAVDLVNQAAQDKMSAVVGEFLQATATPPSGPTAVVRLRTAESGLLAAGDTQRVAESVLEHAVSPLGATAVAIWSAGIDASLSLAGFAGIAGHEAQRWRYVPPGVVTPARQALIQRAAQWIDDMSVSGLPSIGDRAGGRAAIPVGAAGKILGVLEVCWPRPIDVQPRQIHRQLEALAELCAHTLESDSAAVRTTERADVADLVRLADGLFDPALVLIPQLDEGTLADFSIHHLNSCFVDPAGRPPGLISGASLLEMYPMAAVEGQLFERIEHVFATGETYRADRVMLTELVDQIPLTVAAALSISRYGDAVLMVWRIEDESGRLATLLQHAQRLGRVGGFEENAATGEITWSEQLFALYGLAPATDPVPLAQLPGHVHDADTEAVRRFLRTLLRYRRSASTACRLTRADGVTRHVRIIAEPVVDAAGHLHAIRGAYQDVSAQHWTEIALSATRDRLTDTEMRAAEQSSLARQLQQAIMPDAQPSTDAFGLRIAVRYRPTEQDELVGGDWYDTIVLPSKEILVSVGDITGHGITAATGMVVLRNALRGLAATGAGPGQMLAWLNLVAHHLTDSIFATAICGVYNPLTRVLRWARAGHPPPVLVRAGHACSLPELRGIILGALAETSYEEGEIQLELDDTLLLYTDGLIERRDLELDFCIERLLTISAAFTGSLDERLDHLLDSSDADTDDDTCVVGIQVGASQGPPTDNL</sequence>
<feature type="domain" description="PAC" evidence="4">
    <location>
        <begin position="478"/>
        <end position="530"/>
    </location>
</feature>
<dbReference type="InterPro" id="IPR052016">
    <property type="entry name" value="Bact_Sigma-Reg"/>
</dbReference>
<comment type="caution">
    <text evidence="6">The sequence shown here is derived from an EMBL/GenBank/DDBJ whole genome shotgun (WGS) entry which is preliminary data.</text>
</comment>
<dbReference type="InterPro" id="IPR001932">
    <property type="entry name" value="PPM-type_phosphatase-like_dom"/>
</dbReference>
<dbReference type="InterPro" id="IPR000700">
    <property type="entry name" value="PAS-assoc_C"/>
</dbReference>
<dbReference type="PROSITE" id="PS50113">
    <property type="entry name" value="PAC"/>
    <property type="match status" value="1"/>
</dbReference>
<dbReference type="PROSITE" id="PS50921">
    <property type="entry name" value="ANTAR"/>
    <property type="match status" value="1"/>
</dbReference>
<dbReference type="SUPFAM" id="SSF55781">
    <property type="entry name" value="GAF domain-like"/>
    <property type="match status" value="1"/>
</dbReference>
<dbReference type="PANTHER" id="PTHR43156:SF2">
    <property type="entry name" value="STAGE II SPORULATION PROTEIN E"/>
    <property type="match status" value="1"/>
</dbReference>
<dbReference type="Gene3D" id="1.10.10.10">
    <property type="entry name" value="Winged helix-like DNA-binding domain superfamily/Winged helix DNA-binding domain"/>
    <property type="match status" value="1"/>
</dbReference>
<keyword evidence="2" id="KW-0805">Transcription regulation</keyword>
<dbReference type="Pfam" id="PF07228">
    <property type="entry name" value="SpoIIE"/>
    <property type="match status" value="1"/>
</dbReference>
<dbReference type="InterPro" id="IPR029016">
    <property type="entry name" value="GAF-like_dom_sf"/>
</dbReference>
<keyword evidence="7" id="KW-1185">Reference proteome</keyword>
<dbReference type="RefSeq" id="WP_101467582.1">
    <property type="nucleotide sequence ID" value="NZ_PJMW01000002.1"/>
</dbReference>
<evidence type="ECO:0000313" key="7">
    <source>
        <dbReference type="Proteomes" id="UP000233766"/>
    </source>
</evidence>
<dbReference type="OrthoDB" id="23692at2"/>
<evidence type="ECO:0000313" key="6">
    <source>
        <dbReference type="EMBL" id="PKV81950.1"/>
    </source>
</evidence>
<proteinExistence type="predicted"/>
<evidence type="ECO:0000256" key="3">
    <source>
        <dbReference type="ARBA" id="ARBA00023163"/>
    </source>
</evidence>
<evidence type="ECO:0000256" key="2">
    <source>
        <dbReference type="ARBA" id="ARBA00023015"/>
    </source>
</evidence>
<name>A0A2N3VK03_9NOCA</name>
<dbReference type="Gene3D" id="3.30.450.20">
    <property type="entry name" value="PAS domain"/>
    <property type="match status" value="1"/>
</dbReference>
<dbReference type="Pfam" id="PF08447">
    <property type="entry name" value="PAS_3"/>
    <property type="match status" value="1"/>
</dbReference>
<dbReference type="Gene3D" id="3.60.40.10">
    <property type="entry name" value="PPM-type phosphatase domain"/>
    <property type="match status" value="1"/>
</dbReference>
<dbReference type="InterPro" id="IPR005561">
    <property type="entry name" value="ANTAR"/>
</dbReference>
<dbReference type="Pfam" id="PF03861">
    <property type="entry name" value="ANTAR"/>
    <property type="match status" value="1"/>
</dbReference>
<keyword evidence="3" id="KW-0804">Transcription</keyword>
<dbReference type="PANTHER" id="PTHR43156">
    <property type="entry name" value="STAGE II SPORULATION PROTEIN E-RELATED"/>
    <property type="match status" value="1"/>
</dbReference>
<dbReference type="InterPro" id="IPR035965">
    <property type="entry name" value="PAS-like_dom_sf"/>
</dbReference>
<accession>A0A2N3VK03</accession>
<dbReference type="SUPFAM" id="SSF55785">
    <property type="entry name" value="PYP-like sensor domain (PAS domain)"/>
    <property type="match status" value="1"/>
</dbReference>
<dbReference type="SMART" id="SM00331">
    <property type="entry name" value="PP2C_SIG"/>
    <property type="match status" value="1"/>
</dbReference>
<dbReference type="GO" id="GO:0016791">
    <property type="term" value="F:phosphatase activity"/>
    <property type="evidence" value="ECO:0007669"/>
    <property type="project" value="TreeGrafter"/>
</dbReference>
<organism evidence="6 7">
    <name type="scientific">Nocardia fluminea</name>
    <dbReference type="NCBI Taxonomy" id="134984"/>
    <lineage>
        <taxon>Bacteria</taxon>
        <taxon>Bacillati</taxon>
        <taxon>Actinomycetota</taxon>
        <taxon>Actinomycetes</taxon>
        <taxon>Mycobacteriales</taxon>
        <taxon>Nocardiaceae</taxon>
        <taxon>Nocardia</taxon>
    </lineage>
</organism>
<dbReference type="GO" id="GO:0003723">
    <property type="term" value="F:RNA binding"/>
    <property type="evidence" value="ECO:0007669"/>
    <property type="project" value="InterPro"/>
</dbReference>
<dbReference type="InterPro" id="IPR036388">
    <property type="entry name" value="WH-like_DNA-bd_sf"/>
</dbReference>
<evidence type="ECO:0000259" key="5">
    <source>
        <dbReference type="PROSITE" id="PS50921"/>
    </source>
</evidence>